<name>A0A0M3ING8_ASCLU</name>
<evidence type="ECO:0000259" key="2">
    <source>
        <dbReference type="SMART" id="SM00960"/>
    </source>
</evidence>
<dbReference type="InterPro" id="IPR004942">
    <property type="entry name" value="Roadblock/LAMTOR2_dom"/>
</dbReference>
<sequence length="161" mass="18305">MADVEETIKRIQAQKGVVGVIIMDSLGRAIRSTMDEEATSRHCSRLQQLCVKSVNVIRELDPSNDLTFLQLRTKKHEIMIAPDNDYLLAVVRRAIRSTMDEEATSRHCSRLQQLCVKSVNVIRELDPSNDLTFLQLRTKKHEIMIAPDNDYLLAVVRSVSS</sequence>
<dbReference type="Pfam" id="PF03259">
    <property type="entry name" value="Robl_LC7"/>
    <property type="match status" value="2"/>
</dbReference>
<dbReference type="WBParaSite" id="ALUE_0002029601-mRNA-1">
    <property type="protein sequence ID" value="ALUE_0002029601-mRNA-1"/>
    <property type="gene ID" value="ALUE_0002029601"/>
</dbReference>
<evidence type="ECO:0000313" key="3">
    <source>
        <dbReference type="Proteomes" id="UP000036681"/>
    </source>
</evidence>
<keyword evidence="3" id="KW-1185">Reference proteome</keyword>
<evidence type="ECO:0000256" key="1">
    <source>
        <dbReference type="ARBA" id="ARBA00007191"/>
    </source>
</evidence>
<organism evidence="3 4">
    <name type="scientific">Ascaris lumbricoides</name>
    <name type="common">Giant roundworm</name>
    <dbReference type="NCBI Taxonomy" id="6252"/>
    <lineage>
        <taxon>Eukaryota</taxon>
        <taxon>Metazoa</taxon>
        <taxon>Ecdysozoa</taxon>
        <taxon>Nematoda</taxon>
        <taxon>Chromadorea</taxon>
        <taxon>Rhabditida</taxon>
        <taxon>Spirurina</taxon>
        <taxon>Ascaridomorpha</taxon>
        <taxon>Ascaridoidea</taxon>
        <taxon>Ascarididae</taxon>
        <taxon>Ascaris</taxon>
    </lineage>
</organism>
<feature type="domain" description="Roadblock/LAMTOR2" evidence="2">
    <location>
        <begin position="4"/>
        <end position="92"/>
    </location>
</feature>
<dbReference type="Gene3D" id="3.30.450.30">
    <property type="entry name" value="Dynein light chain 2a, cytoplasmic"/>
    <property type="match status" value="2"/>
</dbReference>
<dbReference type="Proteomes" id="UP000036681">
    <property type="component" value="Unplaced"/>
</dbReference>
<dbReference type="FunFam" id="3.30.450.30:FF:000009">
    <property type="entry name" value="Dynein light chain roadblock"/>
    <property type="match status" value="1"/>
</dbReference>
<comment type="similarity">
    <text evidence="1">Belongs to the GAMAD family.</text>
</comment>
<evidence type="ECO:0000313" key="4">
    <source>
        <dbReference type="WBParaSite" id="ALUE_0002029601-mRNA-1"/>
    </source>
</evidence>
<dbReference type="SMART" id="SM00960">
    <property type="entry name" value="Robl_LC7"/>
    <property type="match status" value="1"/>
</dbReference>
<proteinExistence type="inferred from homology"/>
<accession>A0A0M3ING8</accession>
<dbReference type="PANTHER" id="PTHR10779">
    <property type="entry name" value="DYNEIN LIGHT CHAIN ROADBLOCK"/>
    <property type="match status" value="1"/>
</dbReference>
<dbReference type="AlphaFoldDB" id="A0A0M3ING8"/>
<reference evidence="4" key="1">
    <citation type="submission" date="2017-02" db="UniProtKB">
        <authorList>
            <consortium name="WormBaseParasite"/>
        </authorList>
    </citation>
    <scope>IDENTIFICATION</scope>
</reference>
<protein>
    <submittedName>
        <fullName evidence="4">Robl_LC7 domain-containing protein</fullName>
    </submittedName>
</protein>
<dbReference type="SUPFAM" id="SSF103196">
    <property type="entry name" value="Roadblock/LC7 domain"/>
    <property type="match status" value="2"/>
</dbReference>